<reference evidence="1" key="1">
    <citation type="journal article" date="2015" name="Nature">
        <title>Complex archaea that bridge the gap between prokaryotes and eukaryotes.</title>
        <authorList>
            <person name="Spang A."/>
            <person name="Saw J.H."/>
            <person name="Jorgensen S.L."/>
            <person name="Zaremba-Niedzwiedzka K."/>
            <person name="Martijn J."/>
            <person name="Lind A.E."/>
            <person name="van Eijk R."/>
            <person name="Schleper C."/>
            <person name="Guy L."/>
            <person name="Ettema T.J."/>
        </authorList>
    </citation>
    <scope>NUCLEOTIDE SEQUENCE</scope>
</reference>
<evidence type="ECO:0000313" key="1">
    <source>
        <dbReference type="EMBL" id="KKL67524.1"/>
    </source>
</evidence>
<name>A0A0F9E0K5_9ZZZZ</name>
<accession>A0A0F9E0K5</accession>
<gene>
    <name evidence="1" type="ORF">LCGC14_2134150</name>
</gene>
<dbReference type="EMBL" id="LAZR01026830">
    <property type="protein sequence ID" value="KKL67524.1"/>
    <property type="molecule type" value="Genomic_DNA"/>
</dbReference>
<comment type="caution">
    <text evidence="1">The sequence shown here is derived from an EMBL/GenBank/DDBJ whole genome shotgun (WGS) entry which is preliminary data.</text>
</comment>
<organism evidence="1">
    <name type="scientific">marine sediment metagenome</name>
    <dbReference type="NCBI Taxonomy" id="412755"/>
    <lineage>
        <taxon>unclassified sequences</taxon>
        <taxon>metagenomes</taxon>
        <taxon>ecological metagenomes</taxon>
    </lineage>
</organism>
<protein>
    <submittedName>
        <fullName evidence="1">Uncharacterized protein</fullName>
    </submittedName>
</protein>
<proteinExistence type="predicted"/>
<sequence>MKHTKIVFETKKRTTSQGTTFSDLANGDFFYFGACFAISKTEKRLRQKHDEGGYINVDSGVLHTWHNNEQQVTILPRVTITIEEEN</sequence>
<dbReference type="AlphaFoldDB" id="A0A0F9E0K5"/>